<dbReference type="AlphaFoldDB" id="A0A1M5RMF8"/>
<dbReference type="EMBL" id="FQWC01000006">
    <property type="protein sequence ID" value="SHH27425.1"/>
    <property type="molecule type" value="Genomic_DNA"/>
</dbReference>
<reference evidence="2" key="1">
    <citation type="submission" date="2016-11" db="EMBL/GenBank/DDBJ databases">
        <authorList>
            <person name="Varghese N."/>
            <person name="Submissions S."/>
        </authorList>
    </citation>
    <scope>NUCLEOTIDE SEQUENCE [LARGE SCALE GENOMIC DNA]</scope>
    <source>
        <strain evidence="2">DSM 17963</strain>
    </source>
</reference>
<evidence type="ECO:0000313" key="2">
    <source>
        <dbReference type="Proteomes" id="UP000184071"/>
    </source>
</evidence>
<accession>A0A1M5RMF8</accession>
<evidence type="ECO:0000313" key="1">
    <source>
        <dbReference type="EMBL" id="SHH27425.1"/>
    </source>
</evidence>
<name>A0A1M5RMF8_9FLAO</name>
<dbReference type="Proteomes" id="UP000184071">
    <property type="component" value="Unassembled WGS sequence"/>
</dbReference>
<dbReference type="RefSeq" id="WP_167369541.1">
    <property type="nucleotide sequence ID" value="NZ_FQWC01000006.1"/>
</dbReference>
<gene>
    <name evidence="1" type="ORF">SAMN05443663_106256</name>
</gene>
<proteinExistence type="predicted"/>
<protein>
    <submittedName>
        <fullName evidence="1">Uncharacterized protein</fullName>
    </submittedName>
</protein>
<keyword evidence="2" id="KW-1185">Reference proteome</keyword>
<dbReference type="STRING" id="370979.SAMN05443663_106256"/>
<sequence length="54" mass="6338">MDTNYNRIKVADLEKNQPDKILTTNSDGELEFNDLNNIKTDSYKTLTKDRKIVY</sequence>
<organism evidence="1 2">
    <name type="scientific">Flavobacterium defluvii</name>
    <dbReference type="NCBI Taxonomy" id="370979"/>
    <lineage>
        <taxon>Bacteria</taxon>
        <taxon>Pseudomonadati</taxon>
        <taxon>Bacteroidota</taxon>
        <taxon>Flavobacteriia</taxon>
        <taxon>Flavobacteriales</taxon>
        <taxon>Flavobacteriaceae</taxon>
        <taxon>Flavobacterium</taxon>
    </lineage>
</organism>